<evidence type="ECO:0000259" key="1">
    <source>
        <dbReference type="Pfam" id="PF17834"/>
    </source>
</evidence>
<dbReference type="InterPro" id="IPR041392">
    <property type="entry name" value="GHD"/>
</dbReference>
<accession>A0A9D4Y4Q1</accession>
<dbReference type="EMBL" id="JAMSHJ010000003">
    <property type="protein sequence ID" value="KAI5431764.1"/>
    <property type="molecule type" value="Genomic_DNA"/>
</dbReference>
<dbReference type="InterPro" id="IPR001944">
    <property type="entry name" value="Glycoside_Hdrlase_35"/>
</dbReference>
<dbReference type="GO" id="GO:0005975">
    <property type="term" value="P:carbohydrate metabolic process"/>
    <property type="evidence" value="ECO:0007669"/>
    <property type="project" value="InterPro"/>
</dbReference>
<dbReference type="Proteomes" id="UP001058974">
    <property type="component" value="Chromosome 3"/>
</dbReference>
<reference evidence="2 3" key="1">
    <citation type="journal article" date="2022" name="Nat. Genet.">
        <title>Improved pea reference genome and pan-genome highlight genomic features and evolutionary characteristics.</title>
        <authorList>
            <person name="Yang T."/>
            <person name="Liu R."/>
            <person name="Luo Y."/>
            <person name="Hu S."/>
            <person name="Wang D."/>
            <person name="Wang C."/>
            <person name="Pandey M.K."/>
            <person name="Ge S."/>
            <person name="Xu Q."/>
            <person name="Li N."/>
            <person name="Li G."/>
            <person name="Huang Y."/>
            <person name="Saxena R.K."/>
            <person name="Ji Y."/>
            <person name="Li M."/>
            <person name="Yan X."/>
            <person name="He Y."/>
            <person name="Liu Y."/>
            <person name="Wang X."/>
            <person name="Xiang C."/>
            <person name="Varshney R.K."/>
            <person name="Ding H."/>
            <person name="Gao S."/>
            <person name="Zong X."/>
        </authorList>
    </citation>
    <scope>NUCLEOTIDE SEQUENCE [LARGE SCALE GENOMIC DNA]</scope>
    <source>
        <strain evidence="2 3">cv. Zhongwan 6</strain>
    </source>
</reference>
<keyword evidence="3" id="KW-1185">Reference proteome</keyword>
<dbReference type="PANTHER" id="PTHR23421">
    <property type="entry name" value="BETA-GALACTOSIDASE RELATED"/>
    <property type="match status" value="1"/>
</dbReference>
<gene>
    <name evidence="2" type="ORF">KIW84_035801</name>
</gene>
<name>A0A9D4Y4Q1_PEA</name>
<proteinExistence type="predicted"/>
<protein>
    <recommendedName>
        <fullName evidence="1">Beta-galactosidase beta-sandwich domain-containing protein</fullName>
    </recommendedName>
</protein>
<organism evidence="2 3">
    <name type="scientific">Pisum sativum</name>
    <name type="common">Garden pea</name>
    <name type="synonym">Lathyrus oleraceus</name>
    <dbReference type="NCBI Taxonomy" id="3888"/>
    <lineage>
        <taxon>Eukaryota</taxon>
        <taxon>Viridiplantae</taxon>
        <taxon>Streptophyta</taxon>
        <taxon>Embryophyta</taxon>
        <taxon>Tracheophyta</taxon>
        <taxon>Spermatophyta</taxon>
        <taxon>Magnoliopsida</taxon>
        <taxon>eudicotyledons</taxon>
        <taxon>Gunneridae</taxon>
        <taxon>Pentapetalae</taxon>
        <taxon>rosids</taxon>
        <taxon>fabids</taxon>
        <taxon>Fabales</taxon>
        <taxon>Fabaceae</taxon>
        <taxon>Papilionoideae</taxon>
        <taxon>50 kb inversion clade</taxon>
        <taxon>NPAAA clade</taxon>
        <taxon>Hologalegina</taxon>
        <taxon>IRL clade</taxon>
        <taxon>Fabeae</taxon>
        <taxon>Lathyrus</taxon>
    </lineage>
</organism>
<feature type="domain" description="Beta-galactosidase beta-sandwich" evidence="1">
    <location>
        <begin position="76"/>
        <end position="124"/>
    </location>
</feature>
<dbReference type="AlphaFoldDB" id="A0A9D4Y4Q1"/>
<dbReference type="Pfam" id="PF17834">
    <property type="entry name" value="GHD"/>
    <property type="match status" value="1"/>
</dbReference>
<dbReference type="Gramene" id="Psat03G0580100-T1">
    <property type="protein sequence ID" value="KAI5431764.1"/>
    <property type="gene ID" value="KIW84_035801"/>
</dbReference>
<comment type="caution">
    <text evidence="2">The sequence shown here is derived from an EMBL/GenBank/DDBJ whole genome shotgun (WGS) entry which is preliminary data.</text>
</comment>
<evidence type="ECO:0000313" key="3">
    <source>
        <dbReference type="Proteomes" id="UP001058974"/>
    </source>
</evidence>
<dbReference type="GO" id="GO:0004553">
    <property type="term" value="F:hydrolase activity, hydrolyzing O-glycosyl compounds"/>
    <property type="evidence" value="ECO:0007669"/>
    <property type="project" value="InterPro"/>
</dbReference>
<evidence type="ECO:0000313" key="2">
    <source>
        <dbReference type="EMBL" id="KAI5431764.1"/>
    </source>
</evidence>
<sequence length="126" mass="14070">MSWLLPAGCCKERHGLLNEPKWGHSKNLQAALRPRELALVVADSPTYIKPGRKPEAHVYQADVHTEGFNLSMPQASNKCSTFLANIDEYEAATVTFHGQTYIIPPWFVSLLPDCRSMVFNTAKVKA</sequence>